<keyword evidence="1" id="KW-0472">Membrane</keyword>
<feature type="transmembrane region" description="Helical" evidence="1">
    <location>
        <begin position="62"/>
        <end position="88"/>
    </location>
</feature>
<dbReference type="AlphaFoldDB" id="A0AA39CFQ7"/>
<gene>
    <name evidence="2" type="ORF">H2200_009451</name>
</gene>
<evidence type="ECO:0000313" key="2">
    <source>
        <dbReference type="EMBL" id="KAJ9606490.1"/>
    </source>
</evidence>
<evidence type="ECO:0000256" key="1">
    <source>
        <dbReference type="SAM" id="Phobius"/>
    </source>
</evidence>
<proteinExistence type="predicted"/>
<name>A0AA39CFQ7_9EURO</name>
<sequence>MAWGKANSGYWYMNFSNVSVENVHARPFDGVVVPFVFYILGMAEMILMLVSIPMVFCAENFAVVFHTTISLSAFLSIMIGNAILIAMARSRIHEMQHNSSRPYIEDAKVTSGFLGAGWGAAFAALLAGVLLLVDWRYEVEGAREGEKKG</sequence>
<comment type="caution">
    <text evidence="2">The sequence shown here is derived from an EMBL/GenBank/DDBJ whole genome shotgun (WGS) entry which is preliminary data.</text>
</comment>
<keyword evidence="1" id="KW-1133">Transmembrane helix</keyword>
<feature type="transmembrane region" description="Helical" evidence="1">
    <location>
        <begin position="35"/>
        <end position="56"/>
    </location>
</feature>
<dbReference type="Proteomes" id="UP001172673">
    <property type="component" value="Unassembled WGS sequence"/>
</dbReference>
<keyword evidence="1" id="KW-0812">Transmembrane</keyword>
<keyword evidence="3" id="KW-1185">Reference proteome</keyword>
<evidence type="ECO:0000313" key="3">
    <source>
        <dbReference type="Proteomes" id="UP001172673"/>
    </source>
</evidence>
<dbReference type="EMBL" id="JAPDRK010000014">
    <property type="protein sequence ID" value="KAJ9606490.1"/>
    <property type="molecule type" value="Genomic_DNA"/>
</dbReference>
<organism evidence="2 3">
    <name type="scientific">Cladophialophora chaetospira</name>
    <dbReference type="NCBI Taxonomy" id="386627"/>
    <lineage>
        <taxon>Eukaryota</taxon>
        <taxon>Fungi</taxon>
        <taxon>Dikarya</taxon>
        <taxon>Ascomycota</taxon>
        <taxon>Pezizomycotina</taxon>
        <taxon>Eurotiomycetes</taxon>
        <taxon>Chaetothyriomycetidae</taxon>
        <taxon>Chaetothyriales</taxon>
        <taxon>Herpotrichiellaceae</taxon>
        <taxon>Cladophialophora</taxon>
    </lineage>
</organism>
<reference evidence="2" key="1">
    <citation type="submission" date="2022-10" db="EMBL/GenBank/DDBJ databases">
        <title>Culturing micro-colonial fungi from biological soil crusts in the Mojave desert and describing Neophaeococcomyces mojavensis, and introducing the new genera and species Taxawa tesnikishii.</title>
        <authorList>
            <person name="Kurbessoian T."/>
            <person name="Stajich J.E."/>
        </authorList>
    </citation>
    <scope>NUCLEOTIDE SEQUENCE</scope>
    <source>
        <strain evidence="2">TK_41</strain>
    </source>
</reference>
<protein>
    <submittedName>
        <fullName evidence="2">Uncharacterized protein</fullName>
    </submittedName>
</protein>
<feature type="transmembrane region" description="Helical" evidence="1">
    <location>
        <begin position="109"/>
        <end position="133"/>
    </location>
</feature>
<accession>A0AA39CFQ7</accession>